<evidence type="ECO:0000256" key="1">
    <source>
        <dbReference type="ARBA" id="ARBA00002455"/>
    </source>
</evidence>
<dbReference type="InterPro" id="IPR000066">
    <property type="entry name" value="Antenna_a/b"/>
</dbReference>
<gene>
    <name evidence="18" type="primary">pufB</name>
    <name evidence="18" type="ORF">ACFQ14_15500</name>
</gene>
<evidence type="ECO:0000256" key="8">
    <source>
        <dbReference type="ARBA" id="ARBA00022692"/>
    </source>
</evidence>
<comment type="function">
    <text evidence="1">Antenna complexes are light-harvesting systems, which transfer the excitation energy to the reaction centers.</text>
</comment>
<keyword evidence="15" id="KW-0437">Light-harvesting polypeptide</keyword>
<dbReference type="SUPFAM" id="SSF56918">
    <property type="entry name" value="Light-harvesting complex subunits"/>
    <property type="match status" value="1"/>
</dbReference>
<proteinExistence type="inferred from homology"/>
<keyword evidence="8 16" id="KW-0812">Transmembrane</keyword>
<keyword evidence="10" id="KW-0460">Magnesium</keyword>
<keyword evidence="9" id="KW-0479">Metal-binding</keyword>
<dbReference type="Proteomes" id="UP001597101">
    <property type="component" value="Unassembled WGS sequence"/>
</dbReference>
<dbReference type="InterPro" id="IPR023623">
    <property type="entry name" value="Antenna_beta_CS"/>
</dbReference>
<protein>
    <submittedName>
        <fullName evidence="18">Light-harvesting antenna LH1, beta subunit</fullName>
    </submittedName>
</protein>
<evidence type="ECO:0000256" key="13">
    <source>
        <dbReference type="ARBA" id="ARBA00022991"/>
    </source>
</evidence>
<comment type="caution">
    <text evidence="18">The sequence shown here is derived from an EMBL/GenBank/DDBJ whole genome shotgun (WGS) entry which is preliminary data.</text>
</comment>
<keyword evidence="5" id="KW-1003">Cell membrane</keyword>
<evidence type="ECO:0000259" key="17">
    <source>
        <dbReference type="Pfam" id="PF00556"/>
    </source>
</evidence>
<comment type="subcellular location">
    <subcellularLocation>
        <location evidence="2">Cell inner membrane</location>
        <topology evidence="2">Single-pass type II membrane protein</topology>
    </subcellularLocation>
</comment>
<evidence type="ECO:0000256" key="10">
    <source>
        <dbReference type="ARBA" id="ARBA00022842"/>
    </source>
</evidence>
<dbReference type="PRINTS" id="PR00674">
    <property type="entry name" value="LIGHTHARVSTB"/>
</dbReference>
<evidence type="ECO:0000256" key="4">
    <source>
        <dbReference type="ARBA" id="ARBA00011367"/>
    </source>
</evidence>
<evidence type="ECO:0000256" key="3">
    <source>
        <dbReference type="ARBA" id="ARBA00011052"/>
    </source>
</evidence>
<keyword evidence="13" id="KW-0157">Chromophore</keyword>
<keyword evidence="12 16" id="KW-1133">Transmembrane helix</keyword>
<keyword evidence="6" id="KW-0148">Chlorophyll</keyword>
<keyword evidence="7" id="KW-0042">Antenna complex</keyword>
<organism evidence="18 19">
    <name type="scientific">Pseudahrensia aquimaris</name>
    <dbReference type="NCBI Taxonomy" id="744461"/>
    <lineage>
        <taxon>Bacteria</taxon>
        <taxon>Pseudomonadati</taxon>
        <taxon>Pseudomonadota</taxon>
        <taxon>Alphaproteobacteria</taxon>
        <taxon>Hyphomicrobiales</taxon>
        <taxon>Ahrensiaceae</taxon>
        <taxon>Pseudahrensia</taxon>
    </lineage>
</organism>
<evidence type="ECO:0000256" key="12">
    <source>
        <dbReference type="ARBA" id="ARBA00022989"/>
    </source>
</evidence>
<evidence type="ECO:0000256" key="7">
    <source>
        <dbReference type="ARBA" id="ARBA00022549"/>
    </source>
</evidence>
<dbReference type="PROSITE" id="PS00969">
    <property type="entry name" value="ANTENNA_COMP_BETA"/>
    <property type="match status" value="1"/>
</dbReference>
<keyword evidence="19" id="KW-1185">Reference proteome</keyword>
<evidence type="ECO:0000313" key="19">
    <source>
        <dbReference type="Proteomes" id="UP001597101"/>
    </source>
</evidence>
<dbReference type="NCBIfam" id="NF040862">
    <property type="entry name" value="pufB_517_ASD"/>
    <property type="match status" value="1"/>
</dbReference>
<evidence type="ECO:0000256" key="15">
    <source>
        <dbReference type="ARBA" id="ARBA00023243"/>
    </source>
</evidence>
<accession>A0ABW3FIM6</accession>
<dbReference type="RefSeq" id="WP_377213658.1">
    <property type="nucleotide sequence ID" value="NZ_JBHTJV010000025.1"/>
</dbReference>
<evidence type="ECO:0000256" key="2">
    <source>
        <dbReference type="ARBA" id="ARBA00004249"/>
    </source>
</evidence>
<evidence type="ECO:0000256" key="16">
    <source>
        <dbReference type="SAM" id="Phobius"/>
    </source>
</evidence>
<evidence type="ECO:0000256" key="9">
    <source>
        <dbReference type="ARBA" id="ARBA00022723"/>
    </source>
</evidence>
<name>A0ABW3FIM6_9HYPH</name>
<comment type="subunit">
    <text evidence="4">The core complex is formed by different alpha and beta chains, binding bacteriochlorophyll molecules, and arranged most probably in tetrameric structures disposed around the reaction center. The non-pigmented gamma chains may constitute additional components.</text>
</comment>
<comment type="similarity">
    <text evidence="3">Belongs to the antenna complex beta subunit family.</text>
</comment>
<feature type="domain" description="Antenna complex alpha/beta subunit" evidence="17">
    <location>
        <begin position="16"/>
        <end position="48"/>
    </location>
</feature>
<evidence type="ECO:0000256" key="11">
    <source>
        <dbReference type="ARBA" id="ARBA00022956"/>
    </source>
</evidence>
<evidence type="ECO:0000256" key="5">
    <source>
        <dbReference type="ARBA" id="ARBA00022475"/>
    </source>
</evidence>
<keyword evidence="14 16" id="KW-0472">Membrane</keyword>
<dbReference type="EMBL" id="JBHTJV010000025">
    <property type="protein sequence ID" value="MFD0917809.1"/>
    <property type="molecule type" value="Genomic_DNA"/>
</dbReference>
<dbReference type="InterPro" id="IPR002362">
    <property type="entry name" value="LHB-1/5"/>
</dbReference>
<evidence type="ECO:0000256" key="14">
    <source>
        <dbReference type="ARBA" id="ARBA00023136"/>
    </source>
</evidence>
<keyword evidence="11" id="KW-0076">Bacteriochlorophyll</keyword>
<dbReference type="InterPro" id="IPR023624">
    <property type="entry name" value="Antenna_beta_dom_sf"/>
</dbReference>
<dbReference type="Pfam" id="PF00556">
    <property type="entry name" value="LHC"/>
    <property type="match status" value="1"/>
</dbReference>
<sequence length="74" mass="8117">MAASETASATGMTSGEAREFHRIFMKSTIAFTGWAFAAHVLVHMWRPWMFQDATAQSSMMDGINSLTSIVTAMV</sequence>
<dbReference type="Gene3D" id="1.20.5.250">
    <property type="match status" value="1"/>
</dbReference>
<feature type="transmembrane region" description="Helical" evidence="16">
    <location>
        <begin position="23"/>
        <end position="42"/>
    </location>
</feature>
<evidence type="ECO:0000313" key="18">
    <source>
        <dbReference type="EMBL" id="MFD0917809.1"/>
    </source>
</evidence>
<evidence type="ECO:0000256" key="6">
    <source>
        <dbReference type="ARBA" id="ARBA00022494"/>
    </source>
</evidence>
<dbReference type="InterPro" id="IPR035889">
    <property type="entry name" value="Light-harvesting_complex"/>
</dbReference>
<reference evidence="19" key="1">
    <citation type="journal article" date="2019" name="Int. J. Syst. Evol. Microbiol.">
        <title>The Global Catalogue of Microorganisms (GCM) 10K type strain sequencing project: providing services to taxonomists for standard genome sequencing and annotation.</title>
        <authorList>
            <consortium name="The Broad Institute Genomics Platform"/>
            <consortium name="The Broad Institute Genome Sequencing Center for Infectious Disease"/>
            <person name="Wu L."/>
            <person name="Ma J."/>
        </authorList>
    </citation>
    <scope>NUCLEOTIDE SEQUENCE [LARGE SCALE GENOMIC DNA]</scope>
    <source>
        <strain evidence="19">CCUG 60023</strain>
    </source>
</reference>